<evidence type="ECO:0000259" key="2">
    <source>
        <dbReference type="Pfam" id="PF13427"/>
    </source>
</evidence>
<dbReference type="Pfam" id="PF13427">
    <property type="entry name" value="AadA_C"/>
    <property type="match status" value="1"/>
</dbReference>
<dbReference type="AlphaFoldDB" id="A0A849AU33"/>
<dbReference type="EMBL" id="JABEMC010000014">
    <property type="protein sequence ID" value="NNG80329.1"/>
    <property type="molecule type" value="Genomic_DNA"/>
</dbReference>
<name>A0A849AU33_9MICO</name>
<organism evidence="3 4">
    <name type="scientific">Brevibacterium luteolum</name>
    <dbReference type="NCBI Taxonomy" id="199591"/>
    <lineage>
        <taxon>Bacteria</taxon>
        <taxon>Bacillati</taxon>
        <taxon>Actinomycetota</taxon>
        <taxon>Actinomycetes</taxon>
        <taxon>Micrococcales</taxon>
        <taxon>Brevibacteriaceae</taxon>
        <taxon>Brevibacterium</taxon>
    </lineage>
</organism>
<dbReference type="GeneID" id="86842678"/>
<dbReference type="CDD" id="cd05403">
    <property type="entry name" value="NT_KNTase_like"/>
    <property type="match status" value="1"/>
</dbReference>
<evidence type="ECO:0000256" key="1">
    <source>
        <dbReference type="ARBA" id="ARBA00022679"/>
    </source>
</evidence>
<dbReference type="RefSeq" id="WP_170275085.1">
    <property type="nucleotide sequence ID" value="NZ_BAAAKH010000021.1"/>
</dbReference>
<protein>
    <submittedName>
        <fullName evidence="3">DUF4111 domain-containing protein</fullName>
    </submittedName>
</protein>
<dbReference type="InterPro" id="IPR025184">
    <property type="entry name" value="AadA_C"/>
</dbReference>
<dbReference type="GO" id="GO:0016740">
    <property type="term" value="F:transferase activity"/>
    <property type="evidence" value="ECO:0007669"/>
    <property type="project" value="UniProtKB-KW"/>
</dbReference>
<reference evidence="3 4" key="1">
    <citation type="submission" date="2020-05" db="EMBL/GenBank/DDBJ databases">
        <title>MicrobeNet Type strains.</title>
        <authorList>
            <person name="Nicholson A.C."/>
        </authorList>
    </citation>
    <scope>NUCLEOTIDE SEQUENCE [LARGE SCALE GENOMIC DNA]</scope>
    <source>
        <strain evidence="3 4">CCUG 46604</strain>
    </source>
</reference>
<dbReference type="SUPFAM" id="SSF81301">
    <property type="entry name" value="Nucleotidyltransferase"/>
    <property type="match status" value="1"/>
</dbReference>
<accession>A0A849AU33</accession>
<evidence type="ECO:0000313" key="3">
    <source>
        <dbReference type="EMBL" id="NNG80329.1"/>
    </source>
</evidence>
<feature type="domain" description="Adenylyltransferase AadA C-terminal" evidence="2">
    <location>
        <begin position="150"/>
        <end position="249"/>
    </location>
</feature>
<gene>
    <name evidence="3" type="ORF">HLA91_13260</name>
</gene>
<comment type="caution">
    <text evidence="3">The sequence shown here is derived from an EMBL/GenBank/DDBJ whole genome shotgun (WGS) entry which is preliminary data.</text>
</comment>
<evidence type="ECO:0000313" key="4">
    <source>
        <dbReference type="Proteomes" id="UP000549517"/>
    </source>
</evidence>
<dbReference type="Proteomes" id="UP000549517">
    <property type="component" value="Unassembled WGS sequence"/>
</dbReference>
<proteinExistence type="predicted"/>
<keyword evidence="1" id="KW-0808">Transferase</keyword>
<dbReference type="InterPro" id="IPR043519">
    <property type="entry name" value="NT_sf"/>
</dbReference>
<sequence>MDCVPAAALDHLDAADPGGVLGVYLYGSATSTGLCPGSDIDLLVITARSLTASERRDLVAVLLETSGWSGHADSFPEAAARRPIELTSIVRPETDSWASAPVIDFQYGEWLRAEIADGLLPAPTPDADLIILAATAAAHHRVLRGRPLAELLPPVPDGLLRRTAADLAPAVAAEAAGDERNALLTLARIVVTAETGRIVSKDAAAEAVAASLPKHQRRLLARAREEYLGHGVPGWSWAEATGEVAALVSALVGRARGAVA</sequence>
<dbReference type="Gene3D" id="3.30.460.10">
    <property type="entry name" value="Beta Polymerase, domain 2"/>
    <property type="match status" value="1"/>
</dbReference>